<dbReference type="GO" id="GO:0097347">
    <property type="term" value="C:TAM protein secretion complex"/>
    <property type="evidence" value="ECO:0007669"/>
    <property type="project" value="TreeGrafter"/>
</dbReference>
<keyword evidence="4 6" id="KW-0472">Membrane</keyword>
<dbReference type="EMBL" id="FP475956">
    <property type="protein sequence ID" value="CAZ90108.1"/>
    <property type="molecule type" value="Genomic_DNA"/>
</dbReference>
<evidence type="ECO:0000313" key="9">
    <source>
        <dbReference type="Proteomes" id="UP000002372"/>
    </source>
</evidence>
<dbReference type="KEGG" id="thi:THI_3524"/>
<feature type="domain" description="Translocation and assembly module TamB C-terminal" evidence="7">
    <location>
        <begin position="1052"/>
        <end position="1408"/>
    </location>
</feature>
<evidence type="ECO:0000259" key="7">
    <source>
        <dbReference type="Pfam" id="PF04357"/>
    </source>
</evidence>
<feature type="compositionally biased region" description="Pro residues" evidence="5">
    <location>
        <begin position="732"/>
        <end position="744"/>
    </location>
</feature>
<name>D6CNI0_THIA3</name>
<evidence type="ECO:0000256" key="3">
    <source>
        <dbReference type="ARBA" id="ARBA00022989"/>
    </source>
</evidence>
<dbReference type="HOGENOM" id="CLU_002338_3_0_4"/>
<proteinExistence type="predicted"/>
<dbReference type="RefSeq" id="WP_013107358.1">
    <property type="nucleotide sequence ID" value="NC_014145.1"/>
</dbReference>
<dbReference type="GO" id="GO:0009306">
    <property type="term" value="P:protein secretion"/>
    <property type="evidence" value="ECO:0007669"/>
    <property type="project" value="InterPro"/>
</dbReference>
<protein>
    <recommendedName>
        <fullName evidence="7">Translocation and assembly module TamB C-terminal domain-containing protein</fullName>
    </recommendedName>
</protein>
<dbReference type="InterPro" id="IPR007452">
    <property type="entry name" value="TamB_C"/>
</dbReference>
<evidence type="ECO:0000256" key="6">
    <source>
        <dbReference type="SAM" id="Phobius"/>
    </source>
</evidence>
<dbReference type="GO" id="GO:0005886">
    <property type="term" value="C:plasma membrane"/>
    <property type="evidence" value="ECO:0007669"/>
    <property type="project" value="InterPro"/>
</dbReference>
<feature type="transmembrane region" description="Helical" evidence="6">
    <location>
        <begin position="25"/>
        <end position="47"/>
    </location>
</feature>
<evidence type="ECO:0000256" key="4">
    <source>
        <dbReference type="ARBA" id="ARBA00023136"/>
    </source>
</evidence>
<dbReference type="Pfam" id="PF04357">
    <property type="entry name" value="TamB"/>
    <property type="match status" value="1"/>
</dbReference>
<keyword evidence="3 6" id="KW-1133">Transmembrane helix</keyword>
<accession>D6CNI0</accession>
<dbReference type="OrthoDB" id="5288149at2"/>
<sequence length="1409" mass="147427">MTEPTAPVAAPPPESRRRGPRSLRVLLWALTATVAVLIAAAGAVAWLGSESGLQWLAARTPLRLGSTQITLKDVQGSLWNSVRIGQLQLTTPSSTTLLHDARLRWTPTALWQRTLHIQNLSAQRIDVTPAHAAASTGAPQLPASLRLPLRIDIDHLAVGALQIGPPGALRSYGSLSGQMHYGQGRYRAQFTALTPWAHAQLSASLDDAAPYALQASLSATHIGLPGKAAERNAADLRAHGTLRDFTLDGTLQMDAARAQLQARLTPFDATPLRSARLSSNALDPSAFAAGLPRAALNVQLDLGPSSTQRLVGSLRVRNTRPGPIDQQRLPLHSLSATLAGDAQQASAHDLLIDLGAGGQIRGTLHWAQPELQARLQLAQLNARALDGKLAATRLSGPVVIDASAQQQSVQATLSQPGWDVRVQAQRQGDSVHLRQLLLSALGGRLEASGTLSTAGTQAFELSARLRQFNPAQFGAYPKATLNADLTASGALAHRQAKLALQLAPSVWRGHTFTGHARLALDPQRLWDVDAALTLGANQLSAKGAFGQPRDALQWTLRAPQLAQIDPALQGSAQARGQLQGGLQAPSGTVSLQADELRWASALTLQHLSARSTFSTFNTGRAPAATALPSASALLNRVAGSLQLDLDGLRWTQSAQTVQIGSLHTQAQTTAGLDGQLQLGARLQDLRIASAAKSSAEKVIDTATLNIAGTRAQHTLLLAVKGQLPRPNATAPTPQPTSQPAAPPLPLDLRLSAAGGWHGDPQGWRGQITSLDNTGPVALKLQAPAKLDLAFSPLRLQVEHAALKLQAGLIDLDSLQLAPGVLRTAGRLQTVRTADLLALGGITPARLRDTLVLSGRWQIDAGATVNGQIHLQRDSGDIALQLAAAPAKPVGTVTLAPTCDATFGAAVSRGGFMPLGIGQLVLDITAKDSRVQAQGVVQTAMGTAQASFATELSRRGELWGIEGSAPLQLDAGADMPSLAWAAPLIGYDYRAEGRLQLAVQGRGTLALPQYSGSLDGRALRLAWPAQGLDLKNGVLRAHFTGDRLQLDQLQLQGGKGQLTATGDALLQNGLPRAKLDLKADKLQLLSRPDRQLVLSGTAQARLADKVLALTTDLTTDLTADSADIALPRATGPTLSSDVVVIGQTPAASKPAAAMPSAVRFDGTFNLGSNFHLYGQGLDATLGGSVRVRADNGATPTATGSIEVVKGEYTAYGQQLQVTQGRINFAGPVDNPGLNITATRPNLPTGIEVGVTISGSARRPLVKLSSTPAMPDTEILSWLVLGQPLDQVGASDIGLLQTAAAALLGPSEGQPLQTRLAHAVGLDSISVQSASSSNGTSSTNGAATAASGSVQSTIVTLSKRLSANTLVTFSRGIDGVSSIFTIQHQLTRRLSVQAQTGTENALDLFYTFEFQ</sequence>
<comment type="subcellular location">
    <subcellularLocation>
        <location evidence="1">Membrane</location>
        <topology evidence="1">Single-pass membrane protein</topology>
    </subcellularLocation>
</comment>
<reference evidence="9" key="2">
    <citation type="journal article" date="2010" name="PLoS Genet.">
        <title>Structure, function, and evolution of the Thiomonas spp. genome.</title>
        <authorList>
            <person name="Arsene-Ploetze F."/>
            <person name="Koechler S."/>
            <person name="Marchal M."/>
            <person name="Coppee J.Y."/>
            <person name="Chandler M."/>
            <person name="Bonnefoy V."/>
            <person name="Brochier-Armanet C."/>
            <person name="Barakat M."/>
            <person name="Barbe V."/>
            <person name="Battaglia-Brunet F."/>
            <person name="Bruneel O."/>
            <person name="Bryan C.G."/>
            <person name="Cleiss-Arnold J."/>
            <person name="Cruveiller S."/>
            <person name="Erhardt M."/>
            <person name="Heinrich-Salmeron A."/>
            <person name="Hommais F."/>
            <person name="Joulian C."/>
            <person name="Krin E."/>
            <person name="Lieutaud A."/>
            <person name="Lievremont D."/>
            <person name="Michel C."/>
            <person name="Muller D."/>
            <person name="Ortet P."/>
            <person name="Proux C."/>
            <person name="Siguier P."/>
            <person name="Roche D."/>
            <person name="Rouy Z."/>
            <person name="Salvignol G."/>
            <person name="Slyemi D."/>
            <person name="Talla E."/>
            <person name="Weiss S."/>
            <person name="Weissenbach J."/>
            <person name="Medigue C."/>
            <person name="Bertin P.N."/>
        </authorList>
    </citation>
    <scope>NUCLEOTIDE SEQUENCE [LARGE SCALE GENOMIC DNA]</scope>
    <source>
        <strain evidence="9">DSM 22701 / CIP 110005 / 3As</strain>
    </source>
</reference>
<evidence type="ECO:0000313" key="8">
    <source>
        <dbReference type="EMBL" id="CAZ90108.1"/>
    </source>
</evidence>
<dbReference type="PANTHER" id="PTHR36985:SF1">
    <property type="entry name" value="TRANSLOCATION AND ASSEMBLY MODULE SUBUNIT TAMB"/>
    <property type="match status" value="1"/>
</dbReference>
<gene>
    <name evidence="8" type="ordered locus">THI_3524</name>
</gene>
<dbReference type="PANTHER" id="PTHR36985">
    <property type="entry name" value="TRANSLOCATION AND ASSEMBLY MODULE SUBUNIT TAMB"/>
    <property type="match status" value="1"/>
</dbReference>
<evidence type="ECO:0000256" key="1">
    <source>
        <dbReference type="ARBA" id="ARBA00004167"/>
    </source>
</evidence>
<evidence type="ECO:0000256" key="5">
    <source>
        <dbReference type="SAM" id="MobiDB-lite"/>
    </source>
</evidence>
<organism evidence="8 9">
    <name type="scientific">Thiomonas arsenitoxydans (strain DSM 22701 / CIP 110005 / 3As)</name>
    <dbReference type="NCBI Taxonomy" id="426114"/>
    <lineage>
        <taxon>Bacteria</taxon>
        <taxon>Pseudomonadati</taxon>
        <taxon>Pseudomonadota</taxon>
        <taxon>Betaproteobacteria</taxon>
        <taxon>Burkholderiales</taxon>
        <taxon>Thiomonas</taxon>
    </lineage>
</organism>
<feature type="region of interest" description="Disordered" evidence="5">
    <location>
        <begin position="724"/>
        <end position="744"/>
    </location>
</feature>
<dbReference type="Proteomes" id="UP000002372">
    <property type="component" value="Chromosome"/>
</dbReference>
<evidence type="ECO:0000256" key="2">
    <source>
        <dbReference type="ARBA" id="ARBA00022692"/>
    </source>
</evidence>
<reference key="1">
    <citation type="submission" date="2009-07" db="EMBL/GenBank/DDBJ databases">
        <authorList>
            <person name="Genoscope - CEA"/>
        </authorList>
    </citation>
    <scope>NUCLEOTIDE SEQUENCE</scope>
    <source>
        <strain>3As</strain>
    </source>
</reference>
<keyword evidence="2 6" id="KW-0812">Transmembrane</keyword>
<dbReference type="eggNOG" id="COG2911">
    <property type="taxonomic scope" value="Bacteria"/>
</dbReference>